<name>A0A8I0AAQ3_9CLOT</name>
<protein>
    <submittedName>
        <fullName evidence="1">Uncharacterized protein</fullName>
    </submittedName>
</protein>
<sequence>MYYEKPREYEEFEDICDVRGFEQAEDSGKFDCRIGEDDIQCCSTNDNVDCVDIDQTSYSKGCCNNHAEFIISNFQECYEEEPCIEQCKCNVEEKCNAEERYNIEEKCNAEEKYNIEEKCNVEENYNYYNKENCLDNYECKPKKHHKKPRKRPCMEYKKGMQVGYRMGYMKAQQEFRRRIMYMYNMFQCR</sequence>
<evidence type="ECO:0000313" key="1">
    <source>
        <dbReference type="EMBL" id="MBC5640506.1"/>
    </source>
</evidence>
<comment type="caution">
    <text evidence="1">The sequence shown here is derived from an EMBL/GenBank/DDBJ whole genome shotgun (WGS) entry which is preliminary data.</text>
</comment>
<keyword evidence="2" id="KW-1185">Reference proteome</keyword>
<evidence type="ECO:0000313" key="2">
    <source>
        <dbReference type="Proteomes" id="UP000662088"/>
    </source>
</evidence>
<dbReference type="AlphaFoldDB" id="A0A8I0AAQ3"/>
<accession>A0A8I0AAQ3</accession>
<dbReference type="RefSeq" id="WP_186835239.1">
    <property type="nucleotide sequence ID" value="NZ_JACOOQ010000013.1"/>
</dbReference>
<dbReference type="EMBL" id="JACOOQ010000013">
    <property type="protein sequence ID" value="MBC5640506.1"/>
    <property type="molecule type" value="Genomic_DNA"/>
</dbReference>
<proteinExistence type="predicted"/>
<reference evidence="1" key="1">
    <citation type="submission" date="2020-08" db="EMBL/GenBank/DDBJ databases">
        <title>Genome public.</title>
        <authorList>
            <person name="Liu C."/>
            <person name="Sun Q."/>
        </authorList>
    </citation>
    <scope>NUCLEOTIDE SEQUENCE</scope>
    <source>
        <strain evidence="1">NSJ-42</strain>
    </source>
</reference>
<dbReference type="Proteomes" id="UP000662088">
    <property type="component" value="Unassembled WGS sequence"/>
</dbReference>
<organism evidence="1 2">
    <name type="scientific">Clostridium lentum</name>
    <dbReference type="NCBI Taxonomy" id="2763037"/>
    <lineage>
        <taxon>Bacteria</taxon>
        <taxon>Bacillati</taxon>
        <taxon>Bacillota</taxon>
        <taxon>Clostridia</taxon>
        <taxon>Eubacteriales</taxon>
        <taxon>Clostridiaceae</taxon>
        <taxon>Clostridium</taxon>
    </lineage>
</organism>
<gene>
    <name evidence="1" type="ORF">H8R92_08770</name>
</gene>